<dbReference type="Proteomes" id="UP000688947">
    <property type="component" value="Unassembled WGS sequence"/>
</dbReference>
<sequence length="410" mass="44756">MRNLYHCLRIPGLRNCEGSYYKNESNYVIGKLEDNGSATLEFYEEEKCLSTSWSSTATVNKATLESHACDAKTKWYSSKDDQASSSSGSTSGDSSNGLSSGSITGIIGGCIVALVVGVVVILICLPRAKGKHGSHLTITLLSGDIASLRAEMEGQKGLWNDDVITAKRIPRDKVKVKKLLSRGAFGEVYSGMFNGQQVAVKMLIPATRSSIQHVNDFLAEAKMTATMEHPHIVRCIGVAWDSLSDLCVVLEFMDGGDLRALLDKYQTSKHQVGLISRKRRSLFTFATRSHQTMTAGVGTSLWMAPEVMMGEIYDDKADMFSFGVVLSELDMHTLPYAQAKQRNLDTTGRQLTDAALLQRITTGVARVEFSEMSPPSIVELGHACVSIEPSARPSAAEVLYRLQIILSKDL</sequence>
<feature type="domain" description="Protein kinase" evidence="2">
    <location>
        <begin position="174"/>
        <end position="406"/>
    </location>
</feature>
<accession>A0A8T1UXS8</accession>
<name>A0A8T1UXS8_9STRA</name>
<protein>
    <recommendedName>
        <fullName evidence="2">Protein kinase domain-containing protein</fullName>
    </recommendedName>
</protein>
<keyword evidence="1" id="KW-0472">Membrane</keyword>
<proteinExistence type="predicted"/>
<dbReference type="Pfam" id="PF00069">
    <property type="entry name" value="Pkinase"/>
    <property type="match status" value="1"/>
</dbReference>
<feature type="non-terminal residue" evidence="3">
    <location>
        <position position="410"/>
    </location>
</feature>
<dbReference type="Pfam" id="PF07714">
    <property type="entry name" value="PK_Tyr_Ser-Thr"/>
    <property type="match status" value="1"/>
</dbReference>
<dbReference type="VEuPathDB" id="FungiDB:PC110_g7520"/>
<dbReference type="PANTHER" id="PTHR44329:SF214">
    <property type="entry name" value="PROTEIN KINASE DOMAIN-CONTAINING PROTEIN"/>
    <property type="match status" value="1"/>
</dbReference>
<evidence type="ECO:0000313" key="3">
    <source>
        <dbReference type="EMBL" id="KAG6970408.1"/>
    </source>
</evidence>
<evidence type="ECO:0000313" key="4">
    <source>
        <dbReference type="Proteomes" id="UP000688947"/>
    </source>
</evidence>
<keyword evidence="1" id="KW-1133">Transmembrane helix</keyword>
<comment type="caution">
    <text evidence="3">The sequence shown here is derived from an EMBL/GenBank/DDBJ whole genome shotgun (WGS) entry which is preliminary data.</text>
</comment>
<gene>
    <name evidence="3" type="ORF">JG687_00002650</name>
</gene>
<reference evidence="3" key="1">
    <citation type="submission" date="2021-01" db="EMBL/GenBank/DDBJ databases">
        <title>Phytophthora aleatoria, a newly-described species from Pinus radiata is distinct from Phytophthora cactorum isolates based on comparative genomics.</title>
        <authorList>
            <person name="Mcdougal R."/>
            <person name="Panda P."/>
            <person name="Williams N."/>
            <person name="Studholme D.J."/>
        </authorList>
    </citation>
    <scope>NUCLEOTIDE SEQUENCE</scope>
    <source>
        <strain evidence="3">NZFS 3830</strain>
    </source>
</reference>
<dbReference type="InterPro" id="IPR000719">
    <property type="entry name" value="Prot_kinase_dom"/>
</dbReference>
<dbReference type="GO" id="GO:0004674">
    <property type="term" value="F:protein serine/threonine kinase activity"/>
    <property type="evidence" value="ECO:0007669"/>
    <property type="project" value="TreeGrafter"/>
</dbReference>
<evidence type="ECO:0000256" key="1">
    <source>
        <dbReference type="SAM" id="Phobius"/>
    </source>
</evidence>
<dbReference type="VEuPathDB" id="FungiDB:PC110_g7518"/>
<dbReference type="PANTHER" id="PTHR44329">
    <property type="entry name" value="SERINE/THREONINE-PROTEIN KINASE TNNI3K-RELATED"/>
    <property type="match status" value="1"/>
</dbReference>
<dbReference type="InterPro" id="IPR001245">
    <property type="entry name" value="Ser-Thr/Tyr_kinase_cat_dom"/>
</dbReference>
<dbReference type="GO" id="GO:0005524">
    <property type="term" value="F:ATP binding"/>
    <property type="evidence" value="ECO:0007669"/>
    <property type="project" value="InterPro"/>
</dbReference>
<evidence type="ECO:0000259" key="2">
    <source>
        <dbReference type="PROSITE" id="PS50011"/>
    </source>
</evidence>
<dbReference type="OrthoDB" id="127347at2759"/>
<organism evidence="3 4">
    <name type="scientific">Phytophthora cactorum</name>
    <dbReference type="NCBI Taxonomy" id="29920"/>
    <lineage>
        <taxon>Eukaryota</taxon>
        <taxon>Sar</taxon>
        <taxon>Stramenopiles</taxon>
        <taxon>Oomycota</taxon>
        <taxon>Peronosporomycetes</taxon>
        <taxon>Peronosporales</taxon>
        <taxon>Peronosporaceae</taxon>
        <taxon>Phytophthora</taxon>
    </lineage>
</organism>
<feature type="transmembrane region" description="Helical" evidence="1">
    <location>
        <begin position="103"/>
        <end position="125"/>
    </location>
</feature>
<keyword evidence="1" id="KW-0812">Transmembrane</keyword>
<dbReference type="PROSITE" id="PS50011">
    <property type="entry name" value="PROTEIN_KINASE_DOM"/>
    <property type="match status" value="1"/>
</dbReference>
<dbReference type="EMBL" id="JAENGZ010000074">
    <property type="protein sequence ID" value="KAG6970408.1"/>
    <property type="molecule type" value="Genomic_DNA"/>
</dbReference>
<dbReference type="InterPro" id="IPR051681">
    <property type="entry name" value="Ser/Thr_Kinases-Pseudokinases"/>
</dbReference>
<dbReference type="AlphaFoldDB" id="A0A8T1UXS8"/>